<keyword evidence="1" id="KW-0472">Membrane</keyword>
<dbReference type="InterPro" id="IPR014729">
    <property type="entry name" value="Rossmann-like_a/b/a_fold"/>
</dbReference>
<proteinExistence type="predicted"/>
<dbReference type="InterPro" id="IPR003848">
    <property type="entry name" value="DUF218"/>
</dbReference>
<dbReference type="Proteomes" id="UP000245938">
    <property type="component" value="Unassembled WGS sequence"/>
</dbReference>
<dbReference type="CDD" id="cd06259">
    <property type="entry name" value="YdcF-like"/>
    <property type="match status" value="1"/>
</dbReference>
<reference evidence="3 4" key="1">
    <citation type="submission" date="2018-05" db="EMBL/GenBank/DDBJ databases">
        <title>Kurthia sibirica genome sequence.</title>
        <authorList>
            <person name="Maclea K.S."/>
            <person name="Goen A.E."/>
        </authorList>
    </citation>
    <scope>NUCLEOTIDE SEQUENCE [LARGE SCALE GENOMIC DNA]</scope>
    <source>
        <strain evidence="3 4">ATCC 49154</strain>
    </source>
</reference>
<organism evidence="3 4">
    <name type="scientific">Kurthia sibirica</name>
    <dbReference type="NCBI Taxonomy" id="202750"/>
    <lineage>
        <taxon>Bacteria</taxon>
        <taxon>Bacillati</taxon>
        <taxon>Bacillota</taxon>
        <taxon>Bacilli</taxon>
        <taxon>Bacillales</taxon>
        <taxon>Caryophanaceae</taxon>
        <taxon>Kurthia</taxon>
    </lineage>
</organism>
<dbReference type="AlphaFoldDB" id="A0A2U3AKJ8"/>
<gene>
    <name evidence="3" type="ORF">DEX24_09860</name>
</gene>
<dbReference type="Gene3D" id="3.40.50.620">
    <property type="entry name" value="HUPs"/>
    <property type="match status" value="1"/>
</dbReference>
<sequence length="191" mass="21304">MRWLIKMILVLMIIFGGFWFGMGYLIDRGQKPVADGSAKYAIVLGAKIKANGVPSQALKNRLDAAYNYAKKYPQVQLILSGGQGADENESEAVAMRNYLLARGMDEQRLILEDQSTSTYENIKFSMAKMLEPQQKTTIISNDFHLARGKMIANYFGMDADVVSAKTPTTIAFKAGVRERLGLIAQKITLWK</sequence>
<dbReference type="PANTHER" id="PTHR30336:SF4">
    <property type="entry name" value="ENVELOPE BIOGENESIS FACTOR ELYC"/>
    <property type="match status" value="1"/>
</dbReference>
<keyword evidence="1" id="KW-1133">Transmembrane helix</keyword>
<evidence type="ECO:0000313" key="4">
    <source>
        <dbReference type="Proteomes" id="UP000245938"/>
    </source>
</evidence>
<dbReference type="GO" id="GO:0005886">
    <property type="term" value="C:plasma membrane"/>
    <property type="evidence" value="ECO:0007669"/>
    <property type="project" value="TreeGrafter"/>
</dbReference>
<evidence type="ECO:0000313" key="3">
    <source>
        <dbReference type="EMBL" id="PWI25042.1"/>
    </source>
</evidence>
<dbReference type="GO" id="GO:0000270">
    <property type="term" value="P:peptidoglycan metabolic process"/>
    <property type="evidence" value="ECO:0007669"/>
    <property type="project" value="TreeGrafter"/>
</dbReference>
<dbReference type="PANTHER" id="PTHR30336">
    <property type="entry name" value="INNER MEMBRANE PROTEIN, PROBABLE PERMEASE"/>
    <property type="match status" value="1"/>
</dbReference>
<protein>
    <submittedName>
        <fullName evidence="3">Vancomycin resistance protein</fullName>
    </submittedName>
</protein>
<dbReference type="OrthoDB" id="9782395at2"/>
<feature type="domain" description="DUF218" evidence="2">
    <location>
        <begin position="40"/>
        <end position="168"/>
    </location>
</feature>
<evidence type="ECO:0000256" key="1">
    <source>
        <dbReference type="SAM" id="Phobius"/>
    </source>
</evidence>
<dbReference type="EMBL" id="QFVR01000012">
    <property type="protein sequence ID" value="PWI25042.1"/>
    <property type="molecule type" value="Genomic_DNA"/>
</dbReference>
<evidence type="ECO:0000259" key="2">
    <source>
        <dbReference type="Pfam" id="PF02698"/>
    </source>
</evidence>
<feature type="transmembrane region" description="Helical" evidence="1">
    <location>
        <begin position="7"/>
        <end position="26"/>
    </location>
</feature>
<comment type="caution">
    <text evidence="3">The sequence shown here is derived from an EMBL/GenBank/DDBJ whole genome shotgun (WGS) entry which is preliminary data.</text>
</comment>
<accession>A0A2U3AKJ8</accession>
<name>A0A2U3AKJ8_9BACL</name>
<dbReference type="InterPro" id="IPR051599">
    <property type="entry name" value="Cell_Envelope_Assoc"/>
</dbReference>
<dbReference type="Pfam" id="PF02698">
    <property type="entry name" value="DUF218"/>
    <property type="match status" value="1"/>
</dbReference>
<dbReference type="RefSeq" id="WP_109306268.1">
    <property type="nucleotide sequence ID" value="NZ_BJUF01000023.1"/>
</dbReference>
<dbReference type="GO" id="GO:0043164">
    <property type="term" value="P:Gram-negative-bacterium-type cell wall biogenesis"/>
    <property type="evidence" value="ECO:0007669"/>
    <property type="project" value="TreeGrafter"/>
</dbReference>
<keyword evidence="1" id="KW-0812">Transmembrane</keyword>
<keyword evidence="4" id="KW-1185">Reference proteome</keyword>